<sequence length="102" mass="11103">MKKITLLIAVLFITTYINAQSSQYNIDENKVENVQENPKSNNAKIPGAKVSVVNGGVKVEGASLLAIYNVVGQEVKNRDLASGVYIVRIFKDDIIALVKIAI</sequence>
<proteinExistence type="predicted"/>
<gene>
    <name evidence="2" type="ORF">QVZ41_05685</name>
</gene>
<feature type="chain" id="PRO_5045919239" description="T9SS C-terminal target domain-containing protein" evidence="1">
    <location>
        <begin position="20"/>
        <end position="102"/>
    </location>
</feature>
<keyword evidence="1" id="KW-0732">Signal</keyword>
<organism evidence="2 3">
    <name type="scientific">Wenyingzhuangia gilva</name>
    <dbReference type="NCBI Taxonomy" id="3057677"/>
    <lineage>
        <taxon>Bacteria</taxon>
        <taxon>Pseudomonadati</taxon>
        <taxon>Bacteroidota</taxon>
        <taxon>Flavobacteriia</taxon>
        <taxon>Flavobacteriales</taxon>
        <taxon>Flavobacteriaceae</taxon>
        <taxon>Wenyingzhuangia</taxon>
    </lineage>
</organism>
<reference evidence="2" key="1">
    <citation type="submission" date="2023-07" db="EMBL/GenBank/DDBJ databases">
        <title>Wenyingzhuangia sp. chi5 genome sequencing and assembly.</title>
        <authorList>
            <person name="Park S."/>
        </authorList>
    </citation>
    <scope>NUCLEOTIDE SEQUENCE</scope>
    <source>
        <strain evidence="2">Chi5</strain>
    </source>
</reference>
<protein>
    <recommendedName>
        <fullName evidence="4">T9SS C-terminal target domain-containing protein</fullName>
    </recommendedName>
</protein>
<evidence type="ECO:0000313" key="3">
    <source>
        <dbReference type="Proteomes" id="UP001168642"/>
    </source>
</evidence>
<name>A0ABT8VQU3_9FLAO</name>
<dbReference type="RefSeq" id="WP_302883588.1">
    <property type="nucleotide sequence ID" value="NZ_JAUMIT010000002.1"/>
</dbReference>
<evidence type="ECO:0008006" key="4">
    <source>
        <dbReference type="Google" id="ProtNLM"/>
    </source>
</evidence>
<evidence type="ECO:0000256" key="1">
    <source>
        <dbReference type="SAM" id="SignalP"/>
    </source>
</evidence>
<keyword evidence="3" id="KW-1185">Reference proteome</keyword>
<evidence type="ECO:0000313" key="2">
    <source>
        <dbReference type="EMBL" id="MDO3694336.1"/>
    </source>
</evidence>
<dbReference type="Proteomes" id="UP001168642">
    <property type="component" value="Unassembled WGS sequence"/>
</dbReference>
<dbReference type="EMBL" id="JAUMIT010000002">
    <property type="protein sequence ID" value="MDO3694336.1"/>
    <property type="molecule type" value="Genomic_DNA"/>
</dbReference>
<comment type="caution">
    <text evidence="2">The sequence shown here is derived from an EMBL/GenBank/DDBJ whole genome shotgun (WGS) entry which is preliminary data.</text>
</comment>
<accession>A0ABT8VQU3</accession>
<feature type="signal peptide" evidence="1">
    <location>
        <begin position="1"/>
        <end position="19"/>
    </location>
</feature>